<organism evidence="2">
    <name type="scientific">Dulem virus 191</name>
    <dbReference type="NCBI Taxonomy" id="3145668"/>
    <lineage>
        <taxon>Viruses</taxon>
        <taxon>Monodnaviria</taxon>
        <taxon>Sangervirae</taxon>
        <taxon>Phixviricota</taxon>
        <taxon>Malgrandaviricetes</taxon>
        <taxon>Petitvirales</taxon>
        <taxon>Microviridae</taxon>
        <taxon>Microvirus</taxon>
    </lineage>
</organism>
<evidence type="ECO:0000313" key="2">
    <source>
        <dbReference type="EMBL" id="XCD08176.1"/>
    </source>
</evidence>
<accession>A0AAU8B7Y6</accession>
<dbReference type="EMBL" id="PP511786">
    <property type="protein sequence ID" value="XCD07349.1"/>
    <property type="molecule type" value="Genomic_DNA"/>
</dbReference>
<protein>
    <submittedName>
        <fullName evidence="2">Uncharacterized protein</fullName>
    </submittedName>
</protein>
<evidence type="ECO:0000313" key="1">
    <source>
        <dbReference type="EMBL" id="XCD07349.1"/>
    </source>
</evidence>
<name>A0AAU8B7Y6_9VIRU</name>
<reference evidence="2" key="1">
    <citation type="submission" date="2024-03" db="EMBL/GenBank/DDBJ databases">
        <title>Diverse circular DNA viruses in blood, oral, and fecal samples of captive lemurs.</title>
        <authorList>
            <person name="Paietta E.N."/>
            <person name="Kraberger S."/>
            <person name="Lund M.C."/>
            <person name="Custer J.M."/>
            <person name="Vargas K.M."/>
            <person name="Ehmke E.E."/>
            <person name="Yoder A.D."/>
            <person name="Varsani A."/>
        </authorList>
    </citation>
    <scope>NUCLEOTIDE SEQUENCE</scope>
    <source>
        <strain evidence="1">Duke_27FS_18</strain>
        <strain evidence="2">Duke_29_41</strain>
    </source>
</reference>
<dbReference type="EMBL" id="PP511866">
    <property type="protein sequence ID" value="XCD08176.1"/>
    <property type="molecule type" value="Genomic_DNA"/>
</dbReference>
<sequence length="64" mass="7115">MKPVLIIDDARAVTLLRRLSKFVGAPVSSEFLSFVPVSMIQATLARILDVLSKNDSHEESECNR</sequence>
<proteinExistence type="predicted"/>